<evidence type="ECO:0008006" key="3">
    <source>
        <dbReference type="Google" id="ProtNLM"/>
    </source>
</evidence>
<dbReference type="PANTHER" id="PTHR31339:SF9">
    <property type="entry name" value="PLASMIN AND FIBRONECTIN-BINDING PROTEIN A"/>
    <property type="match status" value="1"/>
</dbReference>
<evidence type="ECO:0000313" key="2">
    <source>
        <dbReference type="Proteomes" id="UP000199050"/>
    </source>
</evidence>
<dbReference type="AlphaFoldDB" id="A0A1G8YU84"/>
<dbReference type="RefSeq" id="WP_090717047.1">
    <property type="nucleotide sequence ID" value="NZ_CBCSKY010000014.1"/>
</dbReference>
<dbReference type="Gene3D" id="2.160.20.10">
    <property type="entry name" value="Single-stranded right-handed beta-helix, Pectin lyase-like"/>
    <property type="match status" value="1"/>
</dbReference>
<dbReference type="OrthoDB" id="9795222at2"/>
<dbReference type="SMART" id="SM00710">
    <property type="entry name" value="PbH1"/>
    <property type="match status" value="5"/>
</dbReference>
<dbReference type="InterPro" id="IPR006626">
    <property type="entry name" value="PbH1"/>
</dbReference>
<dbReference type="InterPro" id="IPR012334">
    <property type="entry name" value="Pectin_lyas_fold"/>
</dbReference>
<reference evidence="2" key="1">
    <citation type="submission" date="2016-10" db="EMBL/GenBank/DDBJ databases">
        <authorList>
            <person name="Varghese N."/>
            <person name="Submissions S."/>
        </authorList>
    </citation>
    <scope>NUCLEOTIDE SEQUENCE [LARGE SCALE GENOMIC DNA]</scope>
    <source>
        <strain evidence="2">CGMCC 1.11012</strain>
    </source>
</reference>
<keyword evidence="2" id="KW-1185">Reference proteome</keyword>
<evidence type="ECO:0000313" key="1">
    <source>
        <dbReference type="EMBL" id="SDK05984.1"/>
    </source>
</evidence>
<dbReference type="InterPro" id="IPR051801">
    <property type="entry name" value="GH28_Enzymes"/>
</dbReference>
<dbReference type="EMBL" id="FNDX01000030">
    <property type="protein sequence ID" value="SDK05984.1"/>
    <property type="molecule type" value="Genomic_DNA"/>
</dbReference>
<gene>
    <name evidence="1" type="ORF">SAMN05216192_13049</name>
</gene>
<name>A0A1G8YU84_9BACL</name>
<dbReference type="SUPFAM" id="SSF51126">
    <property type="entry name" value="Pectin lyase-like"/>
    <property type="match status" value="1"/>
</dbReference>
<dbReference type="InterPro" id="IPR011050">
    <property type="entry name" value="Pectin_lyase_fold/virulence"/>
</dbReference>
<sequence length="884" mass="97767">MFQVTEATGCPFDRTYLLKEDRRFDIRDYGAGADCSPMVNTEAINKAIQAAAAGGGTVVIPEGSFRVYTVRLLSGVNLYLSAGSVLSAARTDITRSYELQIGEGGNYDEPEANLYAGLQDHGHTYFANSLIYGADIRDVMIYGPGLLDGSSLNDKGDLEQILMGGDPHEPVSRNGPGHQGEWFGNKAIALVRCENVAFCDFSILAGGHFAIITTCVKNMVVERILVDTNRDAFDVDCCENVTIVHSVFNSLTDDAIVLKASYGGGIFMPLRNVLIEDCIVSGYDMGSVYAKTYTQDKLIATDRCGPTARVKLGTESTCGYDLVTVRRVQFKRSRGFALEAVDGADLSHIIFEDSTMEDVSSSPIFIKAGDRGRFPVTGNSTGDDFIPGADAPPNVRLDQTHWVLPAKEPYQVYPARRYLPSYNRTRKVSADGAASFYIVDPEQPLRLNPANIHEENGRFFAVRYDELSKKYVPDYDKELRESELPLYANANGSDHIAYVHDIIIRNITVRNADPRYPIEIMGLMGSRIKNVSITNIKVEYRGGLSLEHAVEQRQLNTNWEYTQYGGNKRSVQSLPWLVNTFFLKNEGLLPRVEWNPEAGVWKAAPFNVPELPEVYPEPSNWGILPAYGLYARHVENLLLDEIELRYLTEDTRHPIVLDDVVNGSLQNIRADHAEGVAEIVLVKNRFKRPAGLEYVPDYLYQQTEVEHVALDSRLSVKTVEIGAPAPGTPKDSLYPYETVAIPENGYSYPVATHELPLPQTVFRPFFAFVPEQSVRAGELLSFTVVARQPAYEASARETDGKIYNETASDRDPAVQGIAEPMMLTAGKLPEGASFDPSSFVPGKSCVFSWTPAADDVRNEPYIAEFIADDGMIPVKLKVSIKVTG</sequence>
<accession>A0A1G8YU84</accession>
<organism evidence="1 2">
    <name type="scientific">Paenibacillus typhae</name>
    <dbReference type="NCBI Taxonomy" id="1174501"/>
    <lineage>
        <taxon>Bacteria</taxon>
        <taxon>Bacillati</taxon>
        <taxon>Bacillota</taxon>
        <taxon>Bacilli</taxon>
        <taxon>Bacillales</taxon>
        <taxon>Paenibacillaceae</taxon>
        <taxon>Paenibacillus</taxon>
    </lineage>
</organism>
<dbReference type="PANTHER" id="PTHR31339">
    <property type="entry name" value="PECTIN LYASE-RELATED"/>
    <property type="match status" value="1"/>
</dbReference>
<protein>
    <recommendedName>
        <fullName evidence="3">Polygalacturonase</fullName>
    </recommendedName>
</protein>
<proteinExistence type="predicted"/>
<dbReference type="Proteomes" id="UP000199050">
    <property type="component" value="Unassembled WGS sequence"/>
</dbReference>
<dbReference type="STRING" id="1174501.SAMN05216192_13049"/>